<sequence length="961" mass="113552">NRNLRHVDHLLGQYREYNKEQTKAITTLKETLEQSIGQLRSQRLTRNCGMRSASLSSLYPSDLDGEGTSGNHHFLPTSPLRDYGGAQVNKHRRSRSASVRFVSEADNVEQLHSFHQSLRDLSSEQVRLGDDISRELSRRNRTDAELRKTLEELSEKLTESQRQETVSERVERRLQEIEEEMRAERQLVERRQDQLGHVSLQLQELEQELEQSRKKLSESEGSREALLHQIEDLRSQLLRAEEDRVELQHQISYAAMHRQSYQDAQDDDRRIRAGTREKQDLEKHILELKAKLSHNAVMSEVEELKRCIERKDKEKAQLVMHIQMLTSDLENREKQQEKMLDQLKEIENCYKACESGRRQTELQSAELAQQVEESTKEAERYLSEFKHSEALRLEIEKKREDLKVRAQETIRQWKLKCKKLGREVEKQNQTISELMDKNSQALKEKDDLKSQLLSAINQIENLRKELNDVLTKRAQQEELLHCKEVKLNEMESHQVSLEEEIKEVQGTVKKLENELKKQVFLQNQMQAEKEHLKTELATINLFHKKDQERLLEMQADVKHLSAVRVELTNRIAEEEKAKKELLKSLSDLQKQQESSHEEMTSANRQLKMEREIHQQELADLRSELQNVKIKHEQNVQELMKLLKQEKDDGEAQIRVLKMELLEEKNIVKAQCRQLEKIKVECDKLTEELTQNEEENTKLKRKCEFVKQELEKKEKQISNEDHLRKMSEARLQFKDQLRQLEMEQQSILSMIGSEIDAACEIISRDSMEKFKAISLTPTVPNDPHRWLAETKTKLQWLCEEVKERESKEKKLRCYLLQSREQLKHFTQIKETEHQSLFKQIKKQEKLLEEVHREKRELLEKTHRKEEEMGALQVYFLTRVALNHLESVPEKLSLLEECRDTGESHCRKEMIEERYMRYKDIVTSLQQQLEDSKQRVGQVKVCVCVYSTSVSQLLSISNITLPY</sequence>
<name>A0A8C5J9E5_JUNHY</name>
<evidence type="ECO:0000313" key="2">
    <source>
        <dbReference type="Ensembl" id="ENSJHYP00000015987.1"/>
    </source>
</evidence>
<evidence type="ECO:0000256" key="1">
    <source>
        <dbReference type="SAM" id="Coils"/>
    </source>
</evidence>
<dbReference type="GO" id="GO:0005814">
    <property type="term" value="C:centriole"/>
    <property type="evidence" value="ECO:0007669"/>
    <property type="project" value="TreeGrafter"/>
</dbReference>
<dbReference type="Proteomes" id="UP000694408">
    <property type="component" value="Unplaced"/>
</dbReference>
<feature type="coiled-coil region" evidence="1">
    <location>
        <begin position="143"/>
        <end position="291"/>
    </location>
</feature>
<reference evidence="2" key="1">
    <citation type="submission" date="2025-08" db="UniProtKB">
        <authorList>
            <consortium name="Ensembl"/>
        </authorList>
    </citation>
    <scope>IDENTIFICATION</scope>
</reference>
<dbReference type="Ensembl" id="ENSJHYT00000019289.1">
    <property type="protein sequence ID" value="ENSJHYP00000015987.1"/>
    <property type="gene ID" value="ENSJHYG00000012264.1"/>
</dbReference>
<dbReference type="PANTHER" id="PTHR46657">
    <property type="entry name" value="CENTROSOMAL PROTEIN OF 128 KDA"/>
    <property type="match status" value="1"/>
</dbReference>
<reference evidence="2" key="2">
    <citation type="submission" date="2025-09" db="UniProtKB">
        <authorList>
            <consortium name="Ensembl"/>
        </authorList>
    </citation>
    <scope>IDENTIFICATION</scope>
</reference>
<dbReference type="OMA" id="ITSTLQX"/>
<dbReference type="AlphaFoldDB" id="A0A8C5J9E5"/>
<dbReference type="InterPro" id="IPR026652">
    <property type="entry name" value="CEP128"/>
</dbReference>
<feature type="coiled-coil region" evidence="1">
    <location>
        <begin position="906"/>
        <end position="933"/>
    </location>
</feature>
<organism evidence="2 3">
    <name type="scientific">Junco hyemalis</name>
    <name type="common">Dark-eyed junco</name>
    <dbReference type="NCBI Taxonomy" id="40217"/>
    <lineage>
        <taxon>Eukaryota</taxon>
        <taxon>Metazoa</taxon>
        <taxon>Chordata</taxon>
        <taxon>Craniata</taxon>
        <taxon>Vertebrata</taxon>
        <taxon>Euteleostomi</taxon>
        <taxon>Archelosauria</taxon>
        <taxon>Archosauria</taxon>
        <taxon>Dinosauria</taxon>
        <taxon>Saurischia</taxon>
        <taxon>Theropoda</taxon>
        <taxon>Coelurosauria</taxon>
        <taxon>Aves</taxon>
        <taxon>Neognathae</taxon>
        <taxon>Neoaves</taxon>
        <taxon>Telluraves</taxon>
        <taxon>Australaves</taxon>
        <taxon>Passeriformes</taxon>
        <taxon>Passerellidae</taxon>
        <taxon>Junco</taxon>
    </lineage>
</organism>
<keyword evidence="3" id="KW-1185">Reference proteome</keyword>
<proteinExistence type="predicted"/>
<protein>
    <submittedName>
        <fullName evidence="2">Centrosomal protein 128</fullName>
    </submittedName>
</protein>
<accession>A0A8C5J9E5</accession>
<feature type="coiled-coil region" evidence="1">
    <location>
        <begin position="832"/>
        <end position="866"/>
    </location>
</feature>
<feature type="coiled-coil region" evidence="1">
    <location>
        <begin position="322"/>
        <end position="528"/>
    </location>
</feature>
<dbReference type="PANTHER" id="PTHR46657:SF1">
    <property type="entry name" value="CENTROSOMAL PROTEIN OF 128 KDA"/>
    <property type="match status" value="1"/>
</dbReference>
<dbReference type="GO" id="GO:0000922">
    <property type="term" value="C:spindle pole"/>
    <property type="evidence" value="ECO:0007669"/>
    <property type="project" value="TreeGrafter"/>
</dbReference>
<evidence type="ECO:0000313" key="3">
    <source>
        <dbReference type="Proteomes" id="UP000694408"/>
    </source>
</evidence>
<keyword evidence="1" id="KW-0175">Coiled coil</keyword>
<feature type="coiled-coil region" evidence="1">
    <location>
        <begin position="557"/>
        <end position="742"/>
    </location>
</feature>